<sequence>MGRARELAVRDREVRAHERAHQAAGGAHAGAISYDYRRGPDGQRYAVSGEVALDLSREESPGATLQKMQQVRHAALAPASPSAADRRIAAAAAARANDARAELARGGNGALVQRDTPAGDAAGGGPTGRYAEVAAMTGGELMRLGGRLDLSA</sequence>
<dbReference type="Pfam" id="PF12118">
    <property type="entry name" value="SprA-related"/>
    <property type="match status" value="1"/>
</dbReference>
<gene>
    <name evidence="2" type="ORF">KBTEX_03024</name>
</gene>
<dbReference type="InterPro" id="IPR021973">
    <property type="entry name" value="SprA-related"/>
</dbReference>
<dbReference type="EMBL" id="MN079162">
    <property type="protein sequence ID" value="QEA06684.1"/>
    <property type="molecule type" value="Genomic_DNA"/>
</dbReference>
<name>A0A5B8RGR2_9ZZZZ</name>
<dbReference type="AlphaFoldDB" id="A0A5B8RGR2"/>
<evidence type="ECO:0000256" key="1">
    <source>
        <dbReference type="SAM" id="MobiDB-lite"/>
    </source>
</evidence>
<organism evidence="2">
    <name type="scientific">uncultured organism</name>
    <dbReference type="NCBI Taxonomy" id="155900"/>
    <lineage>
        <taxon>unclassified sequences</taxon>
        <taxon>environmental samples</taxon>
    </lineage>
</organism>
<evidence type="ECO:0008006" key="3">
    <source>
        <dbReference type="Google" id="ProtNLM"/>
    </source>
</evidence>
<evidence type="ECO:0000313" key="2">
    <source>
        <dbReference type="EMBL" id="QEA06684.1"/>
    </source>
</evidence>
<reference evidence="2" key="1">
    <citation type="submission" date="2019-06" db="EMBL/GenBank/DDBJ databases">
        <authorList>
            <person name="Murdoch R.W."/>
            <person name="Fathepure B."/>
        </authorList>
    </citation>
    <scope>NUCLEOTIDE SEQUENCE</scope>
</reference>
<accession>A0A5B8RGR2</accession>
<proteinExistence type="predicted"/>
<protein>
    <recommendedName>
        <fullName evidence="3">SprA-related family</fullName>
    </recommendedName>
</protein>
<feature type="region of interest" description="Disordered" evidence="1">
    <location>
        <begin position="106"/>
        <end position="128"/>
    </location>
</feature>